<accession>A0A9K3N4I9</accession>
<dbReference type="InterPro" id="IPR016161">
    <property type="entry name" value="Ald_DH/histidinol_DH"/>
</dbReference>
<evidence type="ECO:0000259" key="1">
    <source>
        <dbReference type="Pfam" id="PF00171"/>
    </source>
</evidence>
<keyword evidence="2" id="KW-0560">Oxidoreductase</keyword>
<dbReference type="Gene3D" id="3.40.605.10">
    <property type="entry name" value="Aldehyde Dehydrogenase, Chain A, domain 1"/>
    <property type="match status" value="1"/>
</dbReference>
<dbReference type="PANTHER" id="PTHR42804">
    <property type="entry name" value="ALDEHYDE DEHYDROGENASE"/>
    <property type="match status" value="1"/>
</dbReference>
<dbReference type="GO" id="GO:0008802">
    <property type="term" value="F:betaine-aldehyde dehydrogenase (NAD+) activity"/>
    <property type="evidence" value="ECO:0007669"/>
    <property type="project" value="UniProtKB-EC"/>
</dbReference>
<comment type="caution">
    <text evidence="2">The sequence shown here is derived from an EMBL/GenBank/DDBJ whole genome shotgun (WGS) entry which is preliminary data.</text>
</comment>
<name>A0A9K3N4I9_HELAN</name>
<dbReference type="AlphaFoldDB" id="A0A9K3N4I9"/>
<evidence type="ECO:0000313" key="2">
    <source>
        <dbReference type="EMBL" id="KAF5786724.1"/>
    </source>
</evidence>
<dbReference type="PANTHER" id="PTHR42804:SF1">
    <property type="entry name" value="ALDEHYDE DEHYDROGENASE-RELATED"/>
    <property type="match status" value="1"/>
</dbReference>
<dbReference type="InterPro" id="IPR016162">
    <property type="entry name" value="Ald_DH_N"/>
</dbReference>
<gene>
    <name evidence="2" type="ORF">HanXRQr2_Chr10g0444371</name>
</gene>
<dbReference type="Gramene" id="mRNA:HanXRQr2_Chr10g0444371">
    <property type="protein sequence ID" value="mRNA:HanXRQr2_Chr10g0444371"/>
    <property type="gene ID" value="HanXRQr2_Chr10g0444371"/>
</dbReference>
<feature type="domain" description="Aldehyde dehydrogenase" evidence="1">
    <location>
        <begin position="35"/>
        <end position="108"/>
    </location>
</feature>
<keyword evidence="3" id="KW-1185">Reference proteome</keyword>
<dbReference type="Pfam" id="PF00171">
    <property type="entry name" value="Aldedh"/>
    <property type="match status" value="1"/>
</dbReference>
<sequence>MVVEVGSDNPVLIYRLHVRFLTTKVCLIWWGDIPAAATAEDINIAVKAARRAFKCDEGKEWASASGAHRAKYLRAIAAKVTEKKDKFTKLEAIDCVKPLDEVAPSYSHIILYFPALSHRLHIP</sequence>
<proteinExistence type="predicted"/>
<organism evidence="2 3">
    <name type="scientific">Helianthus annuus</name>
    <name type="common">Common sunflower</name>
    <dbReference type="NCBI Taxonomy" id="4232"/>
    <lineage>
        <taxon>Eukaryota</taxon>
        <taxon>Viridiplantae</taxon>
        <taxon>Streptophyta</taxon>
        <taxon>Embryophyta</taxon>
        <taxon>Tracheophyta</taxon>
        <taxon>Spermatophyta</taxon>
        <taxon>Magnoliopsida</taxon>
        <taxon>eudicotyledons</taxon>
        <taxon>Gunneridae</taxon>
        <taxon>Pentapetalae</taxon>
        <taxon>asterids</taxon>
        <taxon>campanulids</taxon>
        <taxon>Asterales</taxon>
        <taxon>Asteraceae</taxon>
        <taxon>Asteroideae</taxon>
        <taxon>Heliantheae alliance</taxon>
        <taxon>Heliantheae</taxon>
        <taxon>Helianthus</taxon>
    </lineage>
</organism>
<reference evidence="2" key="2">
    <citation type="submission" date="2020-06" db="EMBL/GenBank/DDBJ databases">
        <title>Helianthus annuus Genome sequencing and assembly Release 2.</title>
        <authorList>
            <person name="Gouzy J."/>
            <person name="Langlade N."/>
            <person name="Munos S."/>
        </authorList>
    </citation>
    <scope>NUCLEOTIDE SEQUENCE</scope>
    <source>
        <tissue evidence="2">Leaves</tissue>
    </source>
</reference>
<protein>
    <submittedName>
        <fullName evidence="2">Betaine-aldehyde dehydrogenase</fullName>
        <ecNumber evidence="2">1.2.1.8</ecNumber>
    </submittedName>
</protein>
<evidence type="ECO:0000313" key="3">
    <source>
        <dbReference type="Proteomes" id="UP000215914"/>
    </source>
</evidence>
<dbReference type="EMBL" id="MNCJ02000325">
    <property type="protein sequence ID" value="KAF5786724.1"/>
    <property type="molecule type" value="Genomic_DNA"/>
</dbReference>
<reference evidence="2" key="1">
    <citation type="journal article" date="2017" name="Nature">
        <title>The sunflower genome provides insights into oil metabolism, flowering and Asterid evolution.</title>
        <authorList>
            <person name="Badouin H."/>
            <person name="Gouzy J."/>
            <person name="Grassa C.J."/>
            <person name="Murat F."/>
            <person name="Staton S.E."/>
            <person name="Cottret L."/>
            <person name="Lelandais-Briere C."/>
            <person name="Owens G.L."/>
            <person name="Carrere S."/>
            <person name="Mayjonade B."/>
            <person name="Legrand L."/>
            <person name="Gill N."/>
            <person name="Kane N.C."/>
            <person name="Bowers J.E."/>
            <person name="Hubner S."/>
            <person name="Bellec A."/>
            <person name="Berard A."/>
            <person name="Berges H."/>
            <person name="Blanchet N."/>
            <person name="Boniface M.C."/>
            <person name="Brunel D."/>
            <person name="Catrice O."/>
            <person name="Chaidir N."/>
            <person name="Claudel C."/>
            <person name="Donnadieu C."/>
            <person name="Faraut T."/>
            <person name="Fievet G."/>
            <person name="Helmstetter N."/>
            <person name="King M."/>
            <person name="Knapp S.J."/>
            <person name="Lai Z."/>
            <person name="Le Paslier M.C."/>
            <person name="Lippi Y."/>
            <person name="Lorenzon L."/>
            <person name="Mandel J.R."/>
            <person name="Marage G."/>
            <person name="Marchand G."/>
            <person name="Marquand E."/>
            <person name="Bret-Mestries E."/>
            <person name="Morien E."/>
            <person name="Nambeesan S."/>
            <person name="Nguyen T."/>
            <person name="Pegot-Espagnet P."/>
            <person name="Pouilly N."/>
            <person name="Raftis F."/>
            <person name="Sallet E."/>
            <person name="Schiex T."/>
            <person name="Thomas J."/>
            <person name="Vandecasteele C."/>
            <person name="Vares D."/>
            <person name="Vear F."/>
            <person name="Vautrin S."/>
            <person name="Crespi M."/>
            <person name="Mangin B."/>
            <person name="Burke J.M."/>
            <person name="Salse J."/>
            <person name="Munos S."/>
            <person name="Vincourt P."/>
            <person name="Rieseberg L.H."/>
            <person name="Langlade N.B."/>
        </authorList>
    </citation>
    <scope>NUCLEOTIDE SEQUENCE</scope>
    <source>
        <tissue evidence="2">Leaves</tissue>
    </source>
</reference>
<dbReference type="InterPro" id="IPR015590">
    <property type="entry name" value="Aldehyde_DH_dom"/>
</dbReference>
<dbReference type="SUPFAM" id="SSF53720">
    <property type="entry name" value="ALDH-like"/>
    <property type="match status" value="1"/>
</dbReference>
<dbReference type="EC" id="1.2.1.8" evidence="2"/>
<dbReference type="Proteomes" id="UP000215914">
    <property type="component" value="Unassembled WGS sequence"/>
</dbReference>